<feature type="non-terminal residue" evidence="1">
    <location>
        <position position="1"/>
    </location>
</feature>
<organism evidence="1 2">
    <name type="scientific">Pocillopora damicornis</name>
    <name type="common">Cauliflower coral</name>
    <name type="synonym">Millepora damicornis</name>
    <dbReference type="NCBI Taxonomy" id="46731"/>
    <lineage>
        <taxon>Eukaryota</taxon>
        <taxon>Metazoa</taxon>
        <taxon>Cnidaria</taxon>
        <taxon>Anthozoa</taxon>
        <taxon>Hexacorallia</taxon>
        <taxon>Scleractinia</taxon>
        <taxon>Astrocoeniina</taxon>
        <taxon>Pocilloporidae</taxon>
        <taxon>Pocillopora</taxon>
    </lineage>
</organism>
<gene>
    <name evidence="1" type="ORF">pdam_00005152</name>
</gene>
<protein>
    <submittedName>
        <fullName evidence="1">Uncharacterized protein</fullName>
    </submittedName>
</protein>
<feature type="non-terminal residue" evidence="1">
    <location>
        <position position="238"/>
    </location>
</feature>
<comment type="caution">
    <text evidence="1">The sequence shown here is derived from an EMBL/GenBank/DDBJ whole genome shotgun (WGS) entry which is preliminary data.</text>
</comment>
<dbReference type="AlphaFoldDB" id="A0A3M6TNG7"/>
<evidence type="ECO:0000313" key="1">
    <source>
        <dbReference type="EMBL" id="RMX42889.1"/>
    </source>
</evidence>
<sequence>ICVISAVNQENKKEALYKRTSLILTFKKNSKQFEMTQELADEGFAESAALPPGLDGFDAGFLAGAASFFVPSVLVVPADAVVPTMCHTTKQLVIRSVSLEKTSLYLKETAANRLQESLWHCSWCALAKASDQKSNIRKTASIASLKAATTFAFFSLNFSKIGVVIMDEYWVNFLRSPVANRPMHLAARTTTITLASLEIICERNNKILETSENISVLNSLKKHIGNDDLHLLRLEHLI</sequence>
<dbReference type="Proteomes" id="UP000275408">
    <property type="component" value="Unassembled WGS sequence"/>
</dbReference>
<accession>A0A3M6TNG7</accession>
<name>A0A3M6TNG7_POCDA</name>
<proteinExistence type="predicted"/>
<evidence type="ECO:0000313" key="2">
    <source>
        <dbReference type="Proteomes" id="UP000275408"/>
    </source>
</evidence>
<dbReference type="EMBL" id="RCHS01003253">
    <property type="protein sequence ID" value="RMX42889.1"/>
    <property type="molecule type" value="Genomic_DNA"/>
</dbReference>
<keyword evidence="2" id="KW-1185">Reference proteome</keyword>
<reference evidence="1 2" key="1">
    <citation type="journal article" date="2018" name="Sci. Rep.">
        <title>Comparative analysis of the Pocillopora damicornis genome highlights role of immune system in coral evolution.</title>
        <authorList>
            <person name="Cunning R."/>
            <person name="Bay R.A."/>
            <person name="Gillette P."/>
            <person name="Baker A.C."/>
            <person name="Traylor-Knowles N."/>
        </authorList>
    </citation>
    <scope>NUCLEOTIDE SEQUENCE [LARGE SCALE GENOMIC DNA]</scope>
    <source>
        <strain evidence="1">RSMAS</strain>
        <tissue evidence="1">Whole animal</tissue>
    </source>
</reference>